<feature type="transmembrane region" description="Helical" evidence="1">
    <location>
        <begin position="54"/>
        <end position="78"/>
    </location>
</feature>
<dbReference type="EMBL" id="CYXY01000020">
    <property type="protein sequence ID" value="CUN13059.1"/>
    <property type="molecule type" value="Genomic_DNA"/>
</dbReference>
<evidence type="ECO:0000313" key="2">
    <source>
        <dbReference type="EMBL" id="CUN13059.1"/>
    </source>
</evidence>
<reference evidence="2 3" key="1">
    <citation type="submission" date="2015-09" db="EMBL/GenBank/DDBJ databases">
        <authorList>
            <consortium name="Pathogen Informatics"/>
        </authorList>
    </citation>
    <scope>NUCLEOTIDE SEQUENCE [LARGE SCALE GENOMIC DNA]</scope>
    <source>
        <strain evidence="2 3">2789STDY5834959</strain>
    </source>
</reference>
<dbReference type="Proteomes" id="UP000095553">
    <property type="component" value="Unassembled WGS sequence"/>
</dbReference>
<keyword evidence="1" id="KW-0472">Membrane</keyword>
<proteinExistence type="predicted"/>
<dbReference type="RefSeq" id="WP_155511647.1">
    <property type="nucleotide sequence ID" value="NZ_CYXY01000020.1"/>
</dbReference>
<feature type="transmembrane region" description="Helical" evidence="1">
    <location>
        <begin position="12"/>
        <end position="34"/>
    </location>
</feature>
<organism evidence="2 3">
    <name type="scientific">Anaerostipes hadrus</name>
    <dbReference type="NCBI Taxonomy" id="649756"/>
    <lineage>
        <taxon>Bacteria</taxon>
        <taxon>Bacillati</taxon>
        <taxon>Bacillota</taxon>
        <taxon>Clostridia</taxon>
        <taxon>Lachnospirales</taxon>
        <taxon>Lachnospiraceae</taxon>
        <taxon>Anaerostipes</taxon>
    </lineage>
</organism>
<protein>
    <submittedName>
        <fullName evidence="2">Uncharacterized protein</fullName>
    </submittedName>
</protein>
<keyword evidence="1" id="KW-1133">Transmembrane helix</keyword>
<name>A0A173UDY7_ANAHA</name>
<sequence length="165" mass="19429">MDKKEDKFLEEFLSKWIIICINGPIIYILLKLLYCIFDRIIIKNLVVSFQPVLLFIGCLVVGKCIIFSFVPQIVGFIMKTDYKENEHKREVKDMLKISDYTNTVREEIEGSSGLKKMIQRNLDKMNEVIGDIDMSEKQKKTWLWLAGYEESTIDNILDVIKQKRR</sequence>
<evidence type="ECO:0000313" key="3">
    <source>
        <dbReference type="Proteomes" id="UP000095553"/>
    </source>
</evidence>
<dbReference type="AlphaFoldDB" id="A0A173UDY7"/>
<accession>A0A173UDY7</accession>
<keyword evidence="1" id="KW-0812">Transmembrane</keyword>
<evidence type="ECO:0000256" key="1">
    <source>
        <dbReference type="SAM" id="Phobius"/>
    </source>
</evidence>
<gene>
    <name evidence="2" type="ORF">ERS852571_02713</name>
</gene>